<sequence length="1503" mass="164883">MRVGMAPSRPPKPPAPKPKVDDGLGENPFSSKSSTKKPPARKQNIVKSGNAGSSKPPPAPLAPGEVAPPPPLFPIGFKTPLSLLTERCQKAGWERPDVNPKRLPSGKWTASVTLKRKNPKTKELDTVLMRPPASPSAIAVEKDSAMEAKHWAAIFAMFRFANNLRLNIQLPPQTRDYWAALEAEKAASTPNKAWLWSLTPFETAAAAPPPPGARPPPPPPGPDTSHLASSKIVPQAPSPFSAISKPGSASTSGASSTLPSRAPTPKPSLSKWWSEAPEVKMPTALRDLVEETIRSSMTLHPSLSLPSSSSTADLPNEFDDLSLAPPPPTAEEQAAADELIQMGFRRGHVANALAYVSHARRSSPSDALSHSLSTLPLRTALLSHLHLHVPEEDLPSSLRSSRPADATVRNATSMGVEALGRLWKAEKLAREVGVPVGVVEGVLSEVGVDGEEGKAVEVLIRKLVGWREGEGEEVEQSLCAERLVEGWVARGELSEEEKKELEERREDELVGLEGMLGDRFRRVEGGVEILASSLTPTRRGKGQGTTPPEQVILRILLHSSSLYPTPSDDPTTSTPHLPTFYVYSSTLPPYLRLHLTSLLARQFLSEPHGEDWRDLAHAGYGGVVGEMASFLQDNWKEAVENPPDSRAVLANLLGSRIVQPTPSATATKQVSQKRQMGPNTSKVRATPAMQEQLRGYWEGTKQREGYQKMLETRSRLPAWGMQREIVELIRSNRVVIVSGETGSGKTTQVPRFVLEDAILRGEGASYNLIITQPRRVSAIGVASRVGAEMMEDINDPSSRHLVGYAIRGERKAGRDCRVLFCTTGVVLSRLSRGGDPDLEGVSHIFIDEVHERSVDSDFLLLELRDILKRNKKIKVILMSATINQAQFSDYFGGAPCIEIPGFTHPVQDHYLEEILPHLPSTYYPTNKPAKKATQAQLDRMRQSFEARGISNERTLMALESLTRSEKFDFNLVGATVAYCLSRSRDIGGDVLVFMTGVFEIKQAVDAIRQAVASTSERIEVLPLHANLTSAEQTLVFRPVKPGHRKVVVATNVAETSITIDGIVYVVDCGRVKENQFDPETSITRLVETWTSKASSRQRRGRAGRTRPGECFKLFTHYTEETVMSPHPTPEIMRIPLEALCLQIKAMRAEEDVKLFLGKALNPPDVRAIDSAWATLRLLGAIEENGGTAARLTPLGMHLSMIPVDLRLGKMLVLAAIFKCLDPILTVVALLSSKPFFLNPMEKRDESKKARSMFYSGRSDLLSDVKAFDACIAARNDGHAALRNFAEDNFISLSTFRDVLQLRNEYLQALSDVGFVPFRAPSTTPAFNENATNENLLKAIIFAGTGRLVKVKLPPALFDKGASGAIERDRESREVKFFEKDGRVFLHPGSLLFTETRFATPFMTFFSKHVTTKPFLRDATEVPLYGVLLFGGKVNVELEKGVTVGNDGWVMMRAWPRIGVLVNSLRRLFDADLEANIESPNFGGNPSPVVQAMLALLERDGGLY</sequence>
<dbReference type="STRING" id="106004.A0A1Y2EP03"/>
<dbReference type="FunFam" id="3.40.50.300:FF:000500">
    <property type="entry name" value="ATP-dependent RNA helicase DHX29"/>
    <property type="match status" value="1"/>
</dbReference>
<dbReference type="CDD" id="cd17917">
    <property type="entry name" value="DEXHc_RHA-like"/>
    <property type="match status" value="1"/>
</dbReference>
<feature type="region of interest" description="Disordered" evidence="7">
    <location>
        <begin position="662"/>
        <end position="685"/>
    </location>
</feature>
<dbReference type="Pfam" id="PF00270">
    <property type="entry name" value="DEAD"/>
    <property type="match status" value="1"/>
</dbReference>
<dbReference type="GO" id="GO:0003723">
    <property type="term" value="F:RNA binding"/>
    <property type="evidence" value="ECO:0007669"/>
    <property type="project" value="TreeGrafter"/>
</dbReference>
<dbReference type="PROSITE" id="PS00690">
    <property type="entry name" value="DEAH_ATP_HELICASE"/>
    <property type="match status" value="1"/>
</dbReference>
<feature type="region of interest" description="Disordered" evidence="7">
    <location>
        <begin position="204"/>
        <end position="274"/>
    </location>
</feature>
<proteinExistence type="predicted"/>
<dbReference type="GO" id="GO:0016787">
    <property type="term" value="F:hydrolase activity"/>
    <property type="evidence" value="ECO:0007669"/>
    <property type="project" value="UniProtKB-KW"/>
</dbReference>
<organism evidence="10 11">
    <name type="scientific">Leucosporidium creatinivorum</name>
    <dbReference type="NCBI Taxonomy" id="106004"/>
    <lineage>
        <taxon>Eukaryota</taxon>
        <taxon>Fungi</taxon>
        <taxon>Dikarya</taxon>
        <taxon>Basidiomycota</taxon>
        <taxon>Pucciniomycotina</taxon>
        <taxon>Microbotryomycetes</taxon>
        <taxon>Leucosporidiales</taxon>
        <taxon>Leucosporidium</taxon>
    </lineage>
</organism>
<dbReference type="EMBL" id="MCGR01000047">
    <property type="protein sequence ID" value="ORY73257.1"/>
    <property type="molecule type" value="Genomic_DNA"/>
</dbReference>
<dbReference type="SMART" id="SM00490">
    <property type="entry name" value="HELICc"/>
    <property type="match status" value="1"/>
</dbReference>
<dbReference type="Pfam" id="PF24385">
    <property type="entry name" value="DSRM_DHX29"/>
    <property type="match status" value="1"/>
</dbReference>
<comment type="catalytic activity">
    <reaction evidence="6">
        <text>ATP + H2O = ADP + phosphate + H(+)</text>
        <dbReference type="Rhea" id="RHEA:13065"/>
        <dbReference type="ChEBI" id="CHEBI:15377"/>
        <dbReference type="ChEBI" id="CHEBI:15378"/>
        <dbReference type="ChEBI" id="CHEBI:30616"/>
        <dbReference type="ChEBI" id="CHEBI:43474"/>
        <dbReference type="ChEBI" id="CHEBI:456216"/>
        <dbReference type="EC" id="3.6.4.13"/>
    </reaction>
</comment>
<dbReference type="FunCoup" id="A0A1Y2EP03">
    <property type="interactions" value="454"/>
</dbReference>
<keyword evidence="2" id="KW-0547">Nucleotide-binding</keyword>
<dbReference type="GO" id="GO:0003724">
    <property type="term" value="F:RNA helicase activity"/>
    <property type="evidence" value="ECO:0007669"/>
    <property type="project" value="UniProtKB-EC"/>
</dbReference>
<dbReference type="InterPro" id="IPR007502">
    <property type="entry name" value="Helicase-assoc_dom"/>
</dbReference>
<feature type="region of interest" description="Disordered" evidence="7">
    <location>
        <begin position="1"/>
        <end position="72"/>
    </location>
</feature>
<dbReference type="Pfam" id="PF00271">
    <property type="entry name" value="Helicase_C"/>
    <property type="match status" value="1"/>
</dbReference>
<dbReference type="GO" id="GO:0005524">
    <property type="term" value="F:ATP binding"/>
    <property type="evidence" value="ECO:0007669"/>
    <property type="project" value="UniProtKB-KW"/>
</dbReference>
<evidence type="ECO:0000256" key="1">
    <source>
        <dbReference type="ARBA" id="ARBA00012552"/>
    </source>
</evidence>
<evidence type="ECO:0000256" key="5">
    <source>
        <dbReference type="ARBA" id="ARBA00022840"/>
    </source>
</evidence>
<dbReference type="SMART" id="SM00847">
    <property type="entry name" value="HA2"/>
    <property type="match status" value="1"/>
</dbReference>
<feature type="region of interest" description="Disordered" evidence="7">
    <location>
        <begin position="300"/>
        <end position="332"/>
    </location>
</feature>
<dbReference type="InterPro" id="IPR014001">
    <property type="entry name" value="Helicase_ATP-bd"/>
</dbReference>
<evidence type="ECO:0000256" key="6">
    <source>
        <dbReference type="ARBA" id="ARBA00047984"/>
    </source>
</evidence>
<dbReference type="InterPro" id="IPR056328">
    <property type="entry name" value="DSRM_DHX29"/>
</dbReference>
<keyword evidence="4" id="KW-0347">Helicase</keyword>
<reference evidence="10 11" key="1">
    <citation type="submission" date="2016-07" db="EMBL/GenBank/DDBJ databases">
        <title>Pervasive Adenine N6-methylation of Active Genes in Fungi.</title>
        <authorList>
            <consortium name="DOE Joint Genome Institute"/>
            <person name="Mondo S.J."/>
            <person name="Dannebaum R.O."/>
            <person name="Kuo R.C."/>
            <person name="Labutti K."/>
            <person name="Haridas S."/>
            <person name="Kuo A."/>
            <person name="Salamov A."/>
            <person name="Ahrendt S.R."/>
            <person name="Lipzen A."/>
            <person name="Sullivan W."/>
            <person name="Andreopoulos W.B."/>
            <person name="Clum A."/>
            <person name="Lindquist E."/>
            <person name="Daum C."/>
            <person name="Ramamoorthy G.K."/>
            <person name="Gryganskyi A."/>
            <person name="Culley D."/>
            <person name="Magnuson J.K."/>
            <person name="James T.Y."/>
            <person name="O'Malley M.A."/>
            <person name="Stajich J.E."/>
            <person name="Spatafora J.W."/>
            <person name="Visel A."/>
            <person name="Grigoriev I.V."/>
        </authorList>
    </citation>
    <scope>NUCLEOTIDE SEQUENCE [LARGE SCALE GENOMIC DNA]</scope>
    <source>
        <strain evidence="10 11">62-1032</strain>
    </source>
</reference>
<protein>
    <recommendedName>
        <fullName evidence="1">RNA helicase</fullName>
        <ecNumber evidence="1">3.6.4.13</ecNumber>
    </recommendedName>
</protein>
<dbReference type="PANTHER" id="PTHR18934">
    <property type="entry name" value="ATP-DEPENDENT RNA HELICASE"/>
    <property type="match status" value="1"/>
</dbReference>
<feature type="compositionally biased region" description="Low complexity" evidence="7">
    <location>
        <begin position="300"/>
        <end position="311"/>
    </location>
</feature>
<dbReference type="PROSITE" id="PS51194">
    <property type="entry name" value="HELICASE_CTER"/>
    <property type="match status" value="1"/>
</dbReference>
<feature type="compositionally biased region" description="Pro residues" evidence="7">
    <location>
        <begin position="55"/>
        <end position="72"/>
    </location>
</feature>
<dbReference type="Gene3D" id="1.20.120.1080">
    <property type="match status" value="1"/>
</dbReference>
<evidence type="ECO:0000259" key="9">
    <source>
        <dbReference type="PROSITE" id="PS51194"/>
    </source>
</evidence>
<feature type="compositionally biased region" description="Polar residues" evidence="7">
    <location>
        <begin position="662"/>
        <end position="683"/>
    </location>
</feature>
<evidence type="ECO:0000256" key="7">
    <source>
        <dbReference type="SAM" id="MobiDB-lite"/>
    </source>
</evidence>
<evidence type="ECO:0000313" key="10">
    <source>
        <dbReference type="EMBL" id="ORY73257.1"/>
    </source>
</evidence>
<dbReference type="PROSITE" id="PS51192">
    <property type="entry name" value="HELICASE_ATP_BIND_1"/>
    <property type="match status" value="1"/>
</dbReference>
<keyword evidence="5" id="KW-0067">ATP-binding</keyword>
<accession>A0A1Y2EP03</accession>
<dbReference type="CDD" id="cd18791">
    <property type="entry name" value="SF2_C_RHA"/>
    <property type="match status" value="1"/>
</dbReference>
<dbReference type="OrthoDB" id="5600252at2759"/>
<evidence type="ECO:0000259" key="8">
    <source>
        <dbReference type="PROSITE" id="PS51192"/>
    </source>
</evidence>
<dbReference type="SMART" id="SM00487">
    <property type="entry name" value="DEXDc"/>
    <property type="match status" value="1"/>
</dbReference>
<name>A0A1Y2EP03_9BASI</name>
<dbReference type="Gene3D" id="3.40.50.300">
    <property type="entry name" value="P-loop containing nucleotide triphosphate hydrolases"/>
    <property type="match status" value="2"/>
</dbReference>
<dbReference type="InterPro" id="IPR001650">
    <property type="entry name" value="Helicase_C-like"/>
</dbReference>
<dbReference type="SUPFAM" id="SSF52540">
    <property type="entry name" value="P-loop containing nucleoside triphosphate hydrolases"/>
    <property type="match status" value="1"/>
</dbReference>
<dbReference type="InterPro" id="IPR011709">
    <property type="entry name" value="DEAD-box_helicase_OB_fold"/>
</dbReference>
<evidence type="ECO:0000256" key="4">
    <source>
        <dbReference type="ARBA" id="ARBA00022806"/>
    </source>
</evidence>
<keyword evidence="11" id="KW-1185">Reference proteome</keyword>
<dbReference type="Proteomes" id="UP000193467">
    <property type="component" value="Unassembled WGS sequence"/>
</dbReference>
<keyword evidence="3 10" id="KW-0378">Hydrolase</keyword>
<feature type="domain" description="Helicase C-terminal" evidence="9">
    <location>
        <begin position="971"/>
        <end position="1147"/>
    </location>
</feature>
<feature type="domain" description="Helicase ATP-binding" evidence="8">
    <location>
        <begin position="726"/>
        <end position="900"/>
    </location>
</feature>
<dbReference type="InParanoid" id="A0A1Y2EP03"/>
<comment type="caution">
    <text evidence="10">The sequence shown here is derived from an EMBL/GenBank/DDBJ whole genome shotgun (WGS) entry which is preliminary data.</text>
</comment>
<dbReference type="GO" id="GO:1990904">
    <property type="term" value="C:ribonucleoprotein complex"/>
    <property type="evidence" value="ECO:0007669"/>
    <property type="project" value="UniProtKB-ARBA"/>
</dbReference>
<dbReference type="EC" id="3.6.4.13" evidence="1"/>
<evidence type="ECO:0000256" key="2">
    <source>
        <dbReference type="ARBA" id="ARBA00022741"/>
    </source>
</evidence>
<dbReference type="Pfam" id="PF21010">
    <property type="entry name" value="HA2_C"/>
    <property type="match status" value="1"/>
</dbReference>
<evidence type="ECO:0000256" key="3">
    <source>
        <dbReference type="ARBA" id="ARBA00022801"/>
    </source>
</evidence>
<gene>
    <name evidence="10" type="ORF">BCR35DRAFT_354177</name>
</gene>
<dbReference type="InterPro" id="IPR059023">
    <property type="entry name" value="RNA_hel_CTD"/>
</dbReference>
<dbReference type="PANTHER" id="PTHR18934:SF267">
    <property type="entry name" value="ATP-DEPENDENT RNA HELICASE YLR419W-RELATED"/>
    <property type="match status" value="1"/>
</dbReference>
<dbReference type="FunFam" id="1.20.120.1080:FF:000002">
    <property type="entry name" value="Putative ATP-dependent RNA helicase DHX36"/>
    <property type="match status" value="1"/>
</dbReference>
<dbReference type="InterPro" id="IPR002464">
    <property type="entry name" value="DNA/RNA_helicase_DEAH_CS"/>
</dbReference>
<evidence type="ECO:0000313" key="11">
    <source>
        <dbReference type="Proteomes" id="UP000193467"/>
    </source>
</evidence>
<dbReference type="InterPro" id="IPR011545">
    <property type="entry name" value="DEAD/DEAH_box_helicase_dom"/>
</dbReference>
<feature type="compositionally biased region" description="Pro residues" evidence="7">
    <location>
        <begin position="8"/>
        <end position="17"/>
    </location>
</feature>
<feature type="compositionally biased region" description="Pro residues" evidence="7">
    <location>
        <begin position="207"/>
        <end position="222"/>
    </location>
</feature>
<dbReference type="Pfam" id="PF26026">
    <property type="entry name" value="RNA_hel_CTD"/>
    <property type="match status" value="1"/>
</dbReference>
<dbReference type="Pfam" id="PF07717">
    <property type="entry name" value="OB_NTP_bind"/>
    <property type="match status" value="1"/>
</dbReference>
<dbReference type="InterPro" id="IPR027417">
    <property type="entry name" value="P-loop_NTPase"/>
</dbReference>
<feature type="compositionally biased region" description="Low complexity" evidence="7">
    <location>
        <begin position="244"/>
        <end position="260"/>
    </location>
</feature>